<evidence type="ECO:0008006" key="3">
    <source>
        <dbReference type="Google" id="ProtNLM"/>
    </source>
</evidence>
<evidence type="ECO:0000313" key="2">
    <source>
        <dbReference type="Proteomes" id="UP001189429"/>
    </source>
</evidence>
<protein>
    <recommendedName>
        <fullName evidence="3">Subtilisin</fullName>
    </recommendedName>
</protein>
<organism evidence="1 2">
    <name type="scientific">Prorocentrum cordatum</name>
    <dbReference type="NCBI Taxonomy" id="2364126"/>
    <lineage>
        <taxon>Eukaryota</taxon>
        <taxon>Sar</taxon>
        <taxon>Alveolata</taxon>
        <taxon>Dinophyceae</taxon>
        <taxon>Prorocentrales</taxon>
        <taxon>Prorocentraceae</taxon>
        <taxon>Prorocentrum</taxon>
    </lineage>
</organism>
<name>A0ABN9RMW3_9DINO</name>
<keyword evidence="2" id="KW-1185">Reference proteome</keyword>
<reference evidence="1" key="1">
    <citation type="submission" date="2023-10" db="EMBL/GenBank/DDBJ databases">
        <authorList>
            <person name="Chen Y."/>
            <person name="Shah S."/>
            <person name="Dougan E. K."/>
            <person name="Thang M."/>
            <person name="Chan C."/>
        </authorList>
    </citation>
    <scope>NUCLEOTIDE SEQUENCE [LARGE SCALE GENOMIC DNA]</scope>
</reference>
<dbReference type="EMBL" id="CAUYUJ010007320">
    <property type="protein sequence ID" value="CAK0820299.1"/>
    <property type="molecule type" value="Genomic_DNA"/>
</dbReference>
<dbReference type="Proteomes" id="UP001189429">
    <property type="component" value="Unassembled WGS sequence"/>
</dbReference>
<feature type="non-terminal residue" evidence="1">
    <location>
        <position position="1"/>
    </location>
</feature>
<gene>
    <name evidence="1" type="ORF">PCOR1329_LOCUS22047</name>
</gene>
<evidence type="ECO:0000313" key="1">
    <source>
        <dbReference type="EMBL" id="CAK0820299.1"/>
    </source>
</evidence>
<accession>A0ABN9RMW3</accession>
<sequence>VILTFYLDLSDSVDAGQGGTIIVDLEGPLGFEFEAQCLYNGYSAFRKCIGQDTVAELTTQSTQLAGDPVKVELLGINPEYTPEVNEWTAKLYTNDAIQYERYSVAEGYDIATMPVTYKGNNQIGEPATGFFTFTPNRASPTAKVYVVVTPPPNQGYNIMCTGPSGSGVEPLGFVLMPECTAGGANQPLTLMWENASIVAGAAYTFGVYMVNPGGVPDPSQNYFGVSLQYETETVPQAFDANMQVPGLDLKTLPLRMRNPGMAWSSSASQVLATVLLQVDFLLALTAGYISQIEIQAPAGIMYTVDTSAVKVTRNYLPLEVAEPVTFAGDLLLLNLDESQ</sequence>
<comment type="caution">
    <text evidence="1">The sequence shown here is derived from an EMBL/GenBank/DDBJ whole genome shotgun (WGS) entry which is preliminary data.</text>
</comment>
<proteinExistence type="predicted"/>
<feature type="non-terminal residue" evidence="1">
    <location>
        <position position="339"/>
    </location>
</feature>